<keyword evidence="2" id="KW-1185">Reference proteome</keyword>
<dbReference type="SUPFAM" id="SSF51735">
    <property type="entry name" value="NAD(P)-binding Rossmann-fold domains"/>
    <property type="match status" value="1"/>
</dbReference>
<dbReference type="Pfam" id="PF00106">
    <property type="entry name" value="adh_short"/>
    <property type="match status" value="1"/>
</dbReference>
<dbReference type="PANTHER" id="PTHR43544">
    <property type="entry name" value="SHORT-CHAIN DEHYDROGENASE/REDUCTASE"/>
    <property type="match status" value="1"/>
</dbReference>
<sequence length="458" mass="52170">MSTENKSTHISTEELATCTKVLQAIVDDPALFPEEMPTLVPLMAKIYKAARKKLRQKERLNRKNKMRVMQESTLRCQAEPLDEMNLASYKPVIAETTQRSPKVLSCYVCKAQYQDLHFFYHSLCPACATDNYMRREQRIDLTGRTALVTGGRVKLGYAIALKLLRDGARVIVVTRFPRDAAQRYTQESDFEDWAHNLKIYGLDLKNIPLVENFIHHLLDTEDYLDIIINNAAQTIKRPDDFYAHLLPMENATVPEKIKTLLADDSAVRKTSEILSPIPTNTHFPTGKYDLYGEQIDLRKHNSWTSKLEEIGTIELLEVQLINAVAPFLLNSRLKPLLLKSPHPNRFIVNVSSAEGQFSYKRKSATHPHTNMAKAALNMMTRTSAKDYAKDNIFMNSVDPGWFTQESPYPTKTKLRQQGAVPPLDIIDGAARLYDPIIQGLKGNPCYGQLLKDYCPKEW</sequence>
<dbReference type="PANTHER" id="PTHR43544:SF2">
    <property type="entry name" value="OXIDOREDUCTASE"/>
    <property type="match status" value="1"/>
</dbReference>
<dbReference type="GO" id="GO:0016491">
    <property type="term" value="F:oxidoreductase activity"/>
    <property type="evidence" value="ECO:0007669"/>
    <property type="project" value="TreeGrafter"/>
</dbReference>
<dbReference type="AlphaFoldDB" id="A0A0A6P4F0"/>
<reference evidence="1 2" key="1">
    <citation type="journal article" date="2016" name="Front. Microbiol.">
        <title>Single-Cell (Meta-)Genomics of a Dimorphic Candidatus Thiomargarita nelsonii Reveals Genomic Plasticity.</title>
        <authorList>
            <person name="Flood B.E."/>
            <person name="Fliss P."/>
            <person name="Jones D.S."/>
            <person name="Dick G.J."/>
            <person name="Jain S."/>
            <person name="Kaster A.K."/>
            <person name="Winkel M."/>
            <person name="Mussmann M."/>
            <person name="Bailey J."/>
        </authorList>
    </citation>
    <scope>NUCLEOTIDE SEQUENCE [LARGE SCALE GENOMIC DNA]</scope>
    <source>
        <strain evidence="1">Hydrate Ridge</strain>
    </source>
</reference>
<evidence type="ECO:0000313" key="1">
    <source>
        <dbReference type="EMBL" id="KHD05224.1"/>
    </source>
</evidence>
<dbReference type="GO" id="GO:0005737">
    <property type="term" value="C:cytoplasm"/>
    <property type="evidence" value="ECO:0007669"/>
    <property type="project" value="TreeGrafter"/>
</dbReference>
<dbReference type="Gene3D" id="3.40.50.720">
    <property type="entry name" value="NAD(P)-binding Rossmann-like Domain"/>
    <property type="match status" value="1"/>
</dbReference>
<dbReference type="EMBL" id="JSZA02000023">
    <property type="protein sequence ID" value="KHD05224.1"/>
    <property type="molecule type" value="Genomic_DNA"/>
</dbReference>
<evidence type="ECO:0008006" key="3">
    <source>
        <dbReference type="Google" id="ProtNLM"/>
    </source>
</evidence>
<proteinExistence type="predicted"/>
<organism evidence="1 2">
    <name type="scientific">Candidatus Thiomargarita nelsonii</name>
    <dbReference type="NCBI Taxonomy" id="1003181"/>
    <lineage>
        <taxon>Bacteria</taxon>
        <taxon>Pseudomonadati</taxon>
        <taxon>Pseudomonadota</taxon>
        <taxon>Gammaproteobacteria</taxon>
        <taxon>Thiotrichales</taxon>
        <taxon>Thiotrichaceae</taxon>
        <taxon>Thiomargarita</taxon>
    </lineage>
</organism>
<dbReference type="Proteomes" id="UP000030428">
    <property type="component" value="Unassembled WGS sequence"/>
</dbReference>
<comment type="caution">
    <text evidence="1">The sequence shown here is derived from an EMBL/GenBank/DDBJ whole genome shotgun (WGS) entry which is preliminary data.</text>
</comment>
<evidence type="ECO:0000313" key="2">
    <source>
        <dbReference type="Proteomes" id="UP000030428"/>
    </source>
</evidence>
<protein>
    <recommendedName>
        <fullName evidence="3">Oxidoreductase</fullName>
    </recommendedName>
</protein>
<dbReference type="Pfam" id="PF13561">
    <property type="entry name" value="adh_short_C2"/>
    <property type="match status" value="1"/>
</dbReference>
<dbReference type="InterPro" id="IPR002347">
    <property type="entry name" value="SDR_fam"/>
</dbReference>
<dbReference type="CDD" id="cd05233">
    <property type="entry name" value="SDR_c"/>
    <property type="match status" value="1"/>
</dbReference>
<accession>A0A0A6P4F0</accession>
<gene>
    <name evidence="1" type="ORF">PN36_08155</name>
</gene>
<name>A0A0A6P4F0_9GAMM</name>
<dbReference type="InterPro" id="IPR051468">
    <property type="entry name" value="Fungal_SecMetab_SDRs"/>
</dbReference>
<dbReference type="InterPro" id="IPR036291">
    <property type="entry name" value="NAD(P)-bd_dom_sf"/>
</dbReference>
<dbReference type="PRINTS" id="PR00081">
    <property type="entry name" value="GDHRDH"/>
</dbReference>